<dbReference type="Pfam" id="PF14518">
    <property type="entry name" value="Haem_oxygenas_2"/>
    <property type="match status" value="1"/>
</dbReference>
<organism evidence="1 2">
    <name type="scientific">Achromobacter kerstersii</name>
    <dbReference type="NCBI Taxonomy" id="1353890"/>
    <lineage>
        <taxon>Bacteria</taxon>
        <taxon>Pseudomonadati</taxon>
        <taxon>Pseudomonadota</taxon>
        <taxon>Betaproteobacteria</taxon>
        <taxon>Burkholderiales</taxon>
        <taxon>Alcaligenaceae</taxon>
        <taxon>Achromobacter</taxon>
    </lineage>
</organism>
<proteinExistence type="predicted"/>
<keyword evidence="2" id="KW-1185">Reference proteome</keyword>
<dbReference type="Proteomes" id="UP000494269">
    <property type="component" value="Unassembled WGS sequence"/>
</dbReference>
<evidence type="ECO:0000313" key="2">
    <source>
        <dbReference type="Proteomes" id="UP000494269"/>
    </source>
</evidence>
<dbReference type="RefSeq" id="WP_175170847.1">
    <property type="nucleotide sequence ID" value="NZ_CADIJQ010000007.1"/>
</dbReference>
<gene>
    <name evidence="1" type="ORF">LMG3441_04219</name>
</gene>
<dbReference type="InterPro" id="IPR016084">
    <property type="entry name" value="Haem_Oase-like_multi-hlx"/>
</dbReference>
<dbReference type="EMBL" id="CADIJQ010000007">
    <property type="protein sequence ID" value="CAB3725603.1"/>
    <property type="molecule type" value="Genomic_DNA"/>
</dbReference>
<accession>A0A6S7ACG9</accession>
<dbReference type="Gene3D" id="1.20.910.10">
    <property type="entry name" value="Heme oxygenase-like"/>
    <property type="match status" value="1"/>
</dbReference>
<reference evidence="1 2" key="1">
    <citation type="submission" date="2020-04" db="EMBL/GenBank/DDBJ databases">
        <authorList>
            <person name="De Canck E."/>
        </authorList>
    </citation>
    <scope>NUCLEOTIDE SEQUENCE [LARGE SCALE GENOMIC DNA]</scope>
    <source>
        <strain evidence="1 2">LMG 3441</strain>
    </source>
</reference>
<dbReference type="AlphaFoldDB" id="A0A6S7ACG9"/>
<name>A0A6S7ACG9_9BURK</name>
<protein>
    <recommendedName>
        <fullName evidence="3">PqqC-like protein</fullName>
    </recommendedName>
</protein>
<evidence type="ECO:0000313" key="1">
    <source>
        <dbReference type="EMBL" id="CAB3725603.1"/>
    </source>
</evidence>
<evidence type="ECO:0008006" key="3">
    <source>
        <dbReference type="Google" id="ProtNLM"/>
    </source>
</evidence>
<sequence length="248" mass="28567">MMTLPVPVSTPDFRAEIDALLERRLTRFYQTVKGADHLLTSNAIDPEYYKRHVIEIILRLRMKRVIDALTVHYFTKTDPVLAKKWAGYTEEEMLHDSLFANDLERIGVTKEEIYSTDPLLSTKLLQGYFYYGLEHEGRPLASLCSAYLIESLANKTQPKWISNIERNFGDGAARGQSAHVSHDIADEHIDFVWSVLSTFANTEADRRRIREHFVNIAVLFEAFYTEMASKFLERQENHEPIVDAIAAN</sequence>
<dbReference type="SUPFAM" id="SSF48613">
    <property type="entry name" value="Heme oxygenase-like"/>
    <property type="match status" value="1"/>
</dbReference>